<evidence type="ECO:0000313" key="6">
    <source>
        <dbReference type="EMBL" id="CAF1860519.1"/>
    </source>
</evidence>
<protein>
    <submittedName>
        <fullName evidence="6">(rape) hypothetical protein</fullName>
    </submittedName>
</protein>
<dbReference type="InterPro" id="IPR038765">
    <property type="entry name" value="Papain-like_cys_pep_sf"/>
</dbReference>
<feature type="non-terminal residue" evidence="6">
    <location>
        <position position="184"/>
    </location>
</feature>
<evidence type="ECO:0000256" key="2">
    <source>
        <dbReference type="ARBA" id="ARBA00022670"/>
    </source>
</evidence>
<dbReference type="InterPro" id="IPR003653">
    <property type="entry name" value="Peptidase_C48_C"/>
</dbReference>
<dbReference type="GO" id="GO:0008234">
    <property type="term" value="F:cysteine-type peptidase activity"/>
    <property type="evidence" value="ECO:0007669"/>
    <property type="project" value="UniProtKB-KW"/>
</dbReference>
<evidence type="ECO:0000256" key="4">
    <source>
        <dbReference type="ARBA" id="ARBA00022807"/>
    </source>
</evidence>
<dbReference type="AlphaFoldDB" id="A0A816JM14"/>
<keyword evidence="3" id="KW-0378">Hydrolase</keyword>
<dbReference type="PANTHER" id="PTHR12606">
    <property type="entry name" value="SENTRIN/SUMO-SPECIFIC PROTEASE"/>
    <property type="match status" value="1"/>
</dbReference>
<organism evidence="6">
    <name type="scientific">Brassica napus</name>
    <name type="common">Rape</name>
    <dbReference type="NCBI Taxonomy" id="3708"/>
    <lineage>
        <taxon>Eukaryota</taxon>
        <taxon>Viridiplantae</taxon>
        <taxon>Streptophyta</taxon>
        <taxon>Embryophyta</taxon>
        <taxon>Tracheophyta</taxon>
        <taxon>Spermatophyta</taxon>
        <taxon>Magnoliopsida</taxon>
        <taxon>eudicotyledons</taxon>
        <taxon>Gunneridae</taxon>
        <taxon>Pentapetalae</taxon>
        <taxon>rosids</taxon>
        <taxon>malvids</taxon>
        <taxon>Brassicales</taxon>
        <taxon>Brassicaceae</taxon>
        <taxon>Brassiceae</taxon>
        <taxon>Brassica</taxon>
    </lineage>
</organism>
<name>A0A816JM14_BRANA</name>
<evidence type="ECO:0000256" key="3">
    <source>
        <dbReference type="ARBA" id="ARBA00022801"/>
    </source>
</evidence>
<reference evidence="6" key="1">
    <citation type="submission" date="2021-01" db="EMBL/GenBank/DDBJ databases">
        <authorList>
            <consortium name="Genoscope - CEA"/>
            <person name="William W."/>
        </authorList>
    </citation>
    <scope>NUCLEOTIDE SEQUENCE</scope>
</reference>
<gene>
    <name evidence="6" type="ORF">DARMORV10_C04P51170.1</name>
</gene>
<sequence length="184" mass="21449">MQHIDAWINVLRQRYQENPQAFRSERMCFLDHNFSQSWREQYQLFKTSEPDHKGLGRVLPVNLDDKHWVAIWISIPKRHIVVQDSIPSSSVPDAWDAIMEPFLQMVPYLLVECAATDEIWVKYGLEPYTYERPLKGVPTANNGDCGVYAVKYIECHALGVSFDPKDFARCNAKKMRDNMAVDIW</sequence>
<dbReference type="PROSITE" id="PS50600">
    <property type="entry name" value="ULP_PROTEASE"/>
    <property type="match status" value="1"/>
</dbReference>
<evidence type="ECO:0000256" key="1">
    <source>
        <dbReference type="ARBA" id="ARBA00005234"/>
    </source>
</evidence>
<dbReference type="PANTHER" id="PTHR12606:SF136">
    <property type="entry name" value="ULP1 PROTEASE FAMILY PROTEIN"/>
    <property type="match status" value="1"/>
</dbReference>
<accession>A0A816JM14</accession>
<dbReference type="Gene3D" id="3.40.395.10">
    <property type="entry name" value="Adenoviral Proteinase, Chain A"/>
    <property type="match status" value="1"/>
</dbReference>
<keyword evidence="2" id="KW-0645">Protease</keyword>
<evidence type="ECO:0000259" key="5">
    <source>
        <dbReference type="PROSITE" id="PS50600"/>
    </source>
</evidence>
<dbReference type="EMBL" id="HG994368">
    <property type="protein sequence ID" value="CAF1860519.1"/>
    <property type="molecule type" value="Genomic_DNA"/>
</dbReference>
<dbReference type="Proteomes" id="UP001295469">
    <property type="component" value="Chromosome C04"/>
</dbReference>
<proteinExistence type="inferred from homology"/>
<keyword evidence="4" id="KW-0788">Thiol protease</keyword>
<comment type="similarity">
    <text evidence="1">Belongs to the peptidase C48 family.</text>
</comment>
<dbReference type="GO" id="GO:0006508">
    <property type="term" value="P:proteolysis"/>
    <property type="evidence" value="ECO:0007669"/>
    <property type="project" value="UniProtKB-KW"/>
</dbReference>
<feature type="domain" description="Ubiquitin-like protease family profile" evidence="5">
    <location>
        <begin position="1"/>
        <end position="156"/>
    </location>
</feature>
<dbReference type="SUPFAM" id="SSF54001">
    <property type="entry name" value="Cysteine proteinases"/>
    <property type="match status" value="1"/>
</dbReference>
<dbReference type="Pfam" id="PF02902">
    <property type="entry name" value="Peptidase_C48"/>
    <property type="match status" value="1"/>
</dbReference>